<dbReference type="GO" id="GO:0005829">
    <property type="term" value="C:cytosol"/>
    <property type="evidence" value="ECO:0007669"/>
    <property type="project" value="TreeGrafter"/>
</dbReference>
<dbReference type="FunFam" id="3.40.640.10:FF:000030">
    <property type="entry name" value="Low-specificity L-threonine aldolase"/>
    <property type="match status" value="1"/>
</dbReference>
<dbReference type="PANTHER" id="PTHR48097:SF9">
    <property type="entry name" value="L-THREONINE ALDOLASE"/>
    <property type="match status" value="1"/>
</dbReference>
<name>A0A9E7N9D4_9EURY</name>
<dbReference type="EMBL" id="CP100355">
    <property type="protein sequence ID" value="UTF54137.1"/>
    <property type="molecule type" value="Genomic_DNA"/>
</dbReference>
<dbReference type="GO" id="GO:0006567">
    <property type="term" value="P:L-threonine catabolic process"/>
    <property type="evidence" value="ECO:0007669"/>
    <property type="project" value="TreeGrafter"/>
</dbReference>
<dbReference type="PIRSF" id="PIRSF017617">
    <property type="entry name" value="Thr_aldolase"/>
    <property type="match status" value="1"/>
</dbReference>
<dbReference type="NCBIfam" id="NF041359">
    <property type="entry name" value="GntG_guanitoxin"/>
    <property type="match status" value="1"/>
</dbReference>
<dbReference type="InterPro" id="IPR015422">
    <property type="entry name" value="PyrdxlP-dep_Trfase_small"/>
</dbReference>
<evidence type="ECO:0000256" key="5">
    <source>
        <dbReference type="PIRSR" id="PIRSR017617-1"/>
    </source>
</evidence>
<feature type="domain" description="Aromatic amino acid beta-eliminating lyase/threonine aldolase" evidence="6">
    <location>
        <begin position="3"/>
        <end position="285"/>
    </location>
</feature>
<sequence>MIDLRSDTVTKPDDAMRDAAREADVGDDVYGEDPTVNELEERAADLVGKEAALYVPTGTMGNQIAVREHTERGQEVLADRESHVVKWELGGMAQHAAVQVRMVDGERGVPSADQVEAGYVAEDLHRPETGLLCLENTHNARGGLAIEPARIAEAASAARERDVAVHLDGARVFNAATALDVDVTDVTRHVDSVMFCLSKGLGAPVGSMLAGDADFVERARRTRKLFGGGMRQAGIIADPGLQALENVDDLEADHENARLLASGLDDVAGLSAPEPETNIVVVDVAGTGLDVESVLERLREHDVLATAFGPTTIRCCTHRDVSREDVERAVEQVAGALV</sequence>
<dbReference type="AlphaFoldDB" id="A0A9E7N9D4"/>
<dbReference type="SUPFAM" id="SSF53383">
    <property type="entry name" value="PLP-dependent transferases"/>
    <property type="match status" value="1"/>
</dbReference>
<evidence type="ECO:0000313" key="8">
    <source>
        <dbReference type="Proteomes" id="UP001056855"/>
    </source>
</evidence>
<dbReference type="InterPro" id="IPR023603">
    <property type="entry name" value="Low_specificity_L-TA-like"/>
</dbReference>
<dbReference type="NCBIfam" id="NF007825">
    <property type="entry name" value="PRK10534.1"/>
    <property type="match status" value="1"/>
</dbReference>
<dbReference type="GO" id="GO:0006545">
    <property type="term" value="P:glycine biosynthetic process"/>
    <property type="evidence" value="ECO:0007669"/>
    <property type="project" value="TreeGrafter"/>
</dbReference>
<accession>A0A9E7N9D4</accession>
<keyword evidence="4 7" id="KW-0456">Lyase</keyword>
<evidence type="ECO:0000256" key="1">
    <source>
        <dbReference type="ARBA" id="ARBA00001933"/>
    </source>
</evidence>
<dbReference type="InterPro" id="IPR001597">
    <property type="entry name" value="ArAA_b-elim_lyase/Thr_aldolase"/>
</dbReference>
<gene>
    <name evidence="7" type="primary">ltaE</name>
    <name evidence="7" type="ORF">NGM29_02305</name>
</gene>
<feature type="modified residue" description="N6-(pyridoxal phosphate)lysine" evidence="5">
    <location>
        <position position="199"/>
    </location>
</feature>
<dbReference type="Pfam" id="PF01212">
    <property type="entry name" value="Beta_elim_lyase"/>
    <property type="match status" value="1"/>
</dbReference>
<dbReference type="InterPro" id="IPR015421">
    <property type="entry name" value="PyrdxlP-dep_Trfase_major"/>
</dbReference>
<keyword evidence="8" id="KW-1185">Reference proteome</keyword>
<evidence type="ECO:0000256" key="4">
    <source>
        <dbReference type="ARBA" id="ARBA00023239"/>
    </source>
</evidence>
<comment type="cofactor">
    <cofactor evidence="1">
        <name>pyridoxal 5'-phosphate</name>
        <dbReference type="ChEBI" id="CHEBI:597326"/>
    </cofactor>
</comment>
<evidence type="ECO:0000259" key="6">
    <source>
        <dbReference type="Pfam" id="PF01212"/>
    </source>
</evidence>
<evidence type="ECO:0000313" key="7">
    <source>
        <dbReference type="EMBL" id="UTF54137.1"/>
    </source>
</evidence>
<proteinExistence type="inferred from homology"/>
<reference evidence="7" key="1">
    <citation type="submission" date="2022-06" db="EMBL/GenBank/DDBJ databases">
        <title>Diverse halophilic archaea isolated from saline environments.</title>
        <authorList>
            <person name="Cui H.-L."/>
        </authorList>
    </citation>
    <scope>NUCLEOTIDE SEQUENCE</scope>
    <source>
        <strain evidence="7">WLHS1</strain>
    </source>
</reference>
<dbReference type="PANTHER" id="PTHR48097">
    <property type="entry name" value="L-THREONINE ALDOLASE-RELATED"/>
    <property type="match status" value="1"/>
</dbReference>
<dbReference type="KEGG" id="sawl:NGM29_02305"/>
<organism evidence="7 8">
    <name type="scientific">Natronosalvus rutilus</name>
    <dbReference type="NCBI Taxonomy" id="2953753"/>
    <lineage>
        <taxon>Archaea</taxon>
        <taxon>Methanobacteriati</taxon>
        <taxon>Methanobacteriota</taxon>
        <taxon>Stenosarchaea group</taxon>
        <taxon>Halobacteria</taxon>
        <taxon>Halobacteriales</taxon>
        <taxon>Natrialbaceae</taxon>
        <taxon>Natronosalvus</taxon>
    </lineage>
</organism>
<protein>
    <submittedName>
        <fullName evidence="7">Low-specificity L-threonine aldolase</fullName>
        <ecNumber evidence="7">4.1.2.48</ecNumber>
    </submittedName>
</protein>
<keyword evidence="3" id="KW-0663">Pyridoxal phosphate</keyword>
<dbReference type="GO" id="GO:0008732">
    <property type="term" value="F:L-allo-threonine aldolase activity"/>
    <property type="evidence" value="ECO:0007669"/>
    <property type="project" value="TreeGrafter"/>
</dbReference>
<comment type="similarity">
    <text evidence="2">Belongs to the threonine aldolase family.</text>
</comment>
<evidence type="ECO:0000256" key="3">
    <source>
        <dbReference type="ARBA" id="ARBA00022898"/>
    </source>
</evidence>
<dbReference type="RefSeq" id="WP_254158642.1">
    <property type="nucleotide sequence ID" value="NZ_CP100355.1"/>
</dbReference>
<dbReference type="GeneID" id="73288841"/>
<dbReference type="Gene3D" id="3.90.1150.10">
    <property type="entry name" value="Aspartate Aminotransferase, domain 1"/>
    <property type="match status" value="1"/>
</dbReference>
<dbReference type="Proteomes" id="UP001056855">
    <property type="component" value="Chromosome"/>
</dbReference>
<evidence type="ECO:0000256" key="2">
    <source>
        <dbReference type="ARBA" id="ARBA00006966"/>
    </source>
</evidence>
<dbReference type="EC" id="4.1.2.48" evidence="7"/>
<dbReference type="InterPro" id="IPR015424">
    <property type="entry name" value="PyrdxlP-dep_Trfase"/>
</dbReference>
<dbReference type="Gene3D" id="3.40.640.10">
    <property type="entry name" value="Type I PLP-dependent aspartate aminotransferase-like (Major domain)"/>
    <property type="match status" value="1"/>
</dbReference>